<dbReference type="EMBL" id="JAGKHQ010000002">
    <property type="protein sequence ID" value="KAG7522618.1"/>
    <property type="molecule type" value="Genomic_DNA"/>
</dbReference>
<evidence type="ECO:0000313" key="12">
    <source>
        <dbReference type="Proteomes" id="UP000693946"/>
    </source>
</evidence>
<keyword evidence="7" id="KW-0675">Receptor</keyword>
<dbReference type="GO" id="GO:0070374">
    <property type="term" value="P:positive regulation of ERK1 and ERK2 cascade"/>
    <property type="evidence" value="ECO:0007669"/>
    <property type="project" value="TreeGrafter"/>
</dbReference>
<evidence type="ECO:0000256" key="8">
    <source>
        <dbReference type="ARBA" id="ARBA00023180"/>
    </source>
</evidence>
<dbReference type="GO" id="GO:0007155">
    <property type="term" value="P:cell adhesion"/>
    <property type="evidence" value="ECO:0007669"/>
    <property type="project" value="InterPro"/>
</dbReference>
<accession>A0AAV6SZT0</accession>
<evidence type="ECO:0000256" key="7">
    <source>
        <dbReference type="ARBA" id="ARBA00023170"/>
    </source>
</evidence>
<organism evidence="11 12">
    <name type="scientific">Solea senegalensis</name>
    <name type="common">Senegalese sole</name>
    <dbReference type="NCBI Taxonomy" id="28829"/>
    <lineage>
        <taxon>Eukaryota</taxon>
        <taxon>Metazoa</taxon>
        <taxon>Chordata</taxon>
        <taxon>Craniata</taxon>
        <taxon>Vertebrata</taxon>
        <taxon>Euteleostomi</taxon>
        <taxon>Actinopterygii</taxon>
        <taxon>Neopterygii</taxon>
        <taxon>Teleostei</taxon>
        <taxon>Neoteleostei</taxon>
        <taxon>Acanthomorphata</taxon>
        <taxon>Carangaria</taxon>
        <taxon>Pleuronectiformes</taxon>
        <taxon>Pleuronectoidei</taxon>
        <taxon>Soleidae</taxon>
        <taxon>Solea</taxon>
    </lineage>
</organism>
<reference evidence="11 12" key="1">
    <citation type="journal article" date="2021" name="Sci. Rep.">
        <title>Chromosome anchoring in Senegalese sole (Solea senegalensis) reveals sex-associated markers and genome rearrangements in flatfish.</title>
        <authorList>
            <person name="Guerrero-Cozar I."/>
            <person name="Gomez-Garrido J."/>
            <person name="Berbel C."/>
            <person name="Martinez-Blanch J.F."/>
            <person name="Alioto T."/>
            <person name="Claros M.G."/>
            <person name="Gagnaire P.A."/>
            <person name="Manchado M."/>
        </authorList>
    </citation>
    <scope>NUCLEOTIDE SEQUENCE [LARGE SCALE GENOMIC DNA]</scope>
    <source>
        <strain evidence="11">Sse05_10M</strain>
    </source>
</reference>
<dbReference type="PROSITE" id="PS50963">
    <property type="entry name" value="LINK_2"/>
    <property type="match status" value="1"/>
</dbReference>
<proteinExistence type="predicted"/>
<evidence type="ECO:0000256" key="9">
    <source>
        <dbReference type="PROSITE-ProRule" id="PRU00323"/>
    </source>
</evidence>
<comment type="caution">
    <text evidence="11">The sequence shown here is derived from an EMBL/GenBank/DDBJ whole genome shotgun (WGS) entry which is preliminary data.</text>
</comment>
<dbReference type="AlphaFoldDB" id="A0AAV6SZT0"/>
<dbReference type="GO" id="GO:0004896">
    <property type="term" value="F:cytokine receptor activity"/>
    <property type="evidence" value="ECO:0007669"/>
    <property type="project" value="TreeGrafter"/>
</dbReference>
<gene>
    <name evidence="11" type="ORF">JOB18_026664</name>
</gene>
<dbReference type="PANTHER" id="PTHR10225:SF6">
    <property type="entry name" value="CD44 ANTIGEN"/>
    <property type="match status" value="1"/>
</dbReference>
<dbReference type="SMART" id="SM00445">
    <property type="entry name" value="LINK"/>
    <property type="match status" value="1"/>
</dbReference>
<protein>
    <submittedName>
        <fullName evidence="11">CD44 antigen</fullName>
    </submittedName>
</protein>
<comment type="subcellular location">
    <subcellularLocation>
        <location evidence="1">Membrane</location>
        <topology evidence="1">Single-pass membrane protein</topology>
    </subcellularLocation>
</comment>
<evidence type="ECO:0000256" key="2">
    <source>
        <dbReference type="ARBA" id="ARBA00022692"/>
    </source>
</evidence>
<keyword evidence="8" id="KW-0325">Glycoprotein</keyword>
<keyword evidence="3" id="KW-0732">Signal</keyword>
<dbReference type="PANTHER" id="PTHR10225">
    <property type="entry name" value="HYALURONAN RECEPTOR"/>
    <property type="match status" value="1"/>
</dbReference>
<evidence type="ECO:0000256" key="5">
    <source>
        <dbReference type="ARBA" id="ARBA00023136"/>
    </source>
</evidence>
<dbReference type="InterPro" id="IPR043210">
    <property type="entry name" value="CD44_antigen-like"/>
</dbReference>
<dbReference type="GO" id="GO:0035692">
    <property type="term" value="C:macrophage migration inhibitory factor receptor complex"/>
    <property type="evidence" value="ECO:0007669"/>
    <property type="project" value="TreeGrafter"/>
</dbReference>
<keyword evidence="5" id="KW-0472">Membrane</keyword>
<name>A0AAV6SZT0_SOLSE</name>
<keyword evidence="6 9" id="KW-1015">Disulfide bond</keyword>
<evidence type="ECO:0000256" key="3">
    <source>
        <dbReference type="ARBA" id="ARBA00022729"/>
    </source>
</evidence>
<sequence>MSVAFVGEQCECQAVCKEMHQLQRLTFTLTQLFFAICDNVVSLERETGANIVQTDNHPIIAFARMWTLLLGVTLGLLTSSRSELHQVNSRSCSYARVFLVEGASRHSLSLPVAHEVCAQLKTTLASPEQVEEAYLNNMETCRNGWMTNGSIAILRHSHHENCAKNTTGLIINLHISPDNLFDAYCYDDKVGPELNCEEAFRSGNQLIARRSVEKCLTTSQKAVNTAWLELCVTNAYREQGYIMIKQVSYSAGTLFNPIKSASVFSETLFEYI</sequence>
<keyword evidence="2" id="KW-0812">Transmembrane</keyword>
<dbReference type="InterPro" id="IPR000538">
    <property type="entry name" value="Link_dom"/>
</dbReference>
<dbReference type="Proteomes" id="UP000693946">
    <property type="component" value="Linkage Group LG10"/>
</dbReference>
<dbReference type="GO" id="GO:0005540">
    <property type="term" value="F:hyaluronic acid binding"/>
    <property type="evidence" value="ECO:0007669"/>
    <property type="project" value="InterPro"/>
</dbReference>
<dbReference type="Pfam" id="PF00193">
    <property type="entry name" value="Xlink"/>
    <property type="match status" value="1"/>
</dbReference>
<evidence type="ECO:0000256" key="6">
    <source>
        <dbReference type="ARBA" id="ARBA00023157"/>
    </source>
</evidence>
<comment type="caution">
    <text evidence="9">Lacks conserved residue(s) required for the propagation of feature annotation.</text>
</comment>
<feature type="domain" description="Link" evidence="10">
    <location>
        <begin position="96"/>
        <end position="187"/>
    </location>
</feature>
<evidence type="ECO:0000259" key="10">
    <source>
        <dbReference type="PROSITE" id="PS50963"/>
    </source>
</evidence>
<keyword evidence="4" id="KW-1133">Transmembrane helix</keyword>
<evidence type="ECO:0000256" key="1">
    <source>
        <dbReference type="ARBA" id="ARBA00004167"/>
    </source>
</evidence>
<evidence type="ECO:0000256" key="4">
    <source>
        <dbReference type="ARBA" id="ARBA00022989"/>
    </source>
</evidence>
<feature type="disulfide bond" evidence="9">
    <location>
        <begin position="141"/>
        <end position="162"/>
    </location>
</feature>
<dbReference type="GO" id="GO:0006954">
    <property type="term" value="P:inflammatory response"/>
    <property type="evidence" value="ECO:0007669"/>
    <property type="project" value="TreeGrafter"/>
</dbReference>
<keyword evidence="12" id="KW-1185">Reference proteome</keyword>
<dbReference type="GO" id="GO:0016323">
    <property type="term" value="C:basolateral plasma membrane"/>
    <property type="evidence" value="ECO:0007669"/>
    <property type="project" value="TreeGrafter"/>
</dbReference>
<evidence type="ECO:0000313" key="11">
    <source>
        <dbReference type="EMBL" id="KAG7522618.1"/>
    </source>
</evidence>